<protein>
    <submittedName>
        <fullName evidence="1">Uncharacterized protein</fullName>
    </submittedName>
</protein>
<sequence length="72" mass="7878">MASKKRTCGGDNSSDKLLLGNGIVFVVKNVKVLQSQTKVLTKEDFHMTLETDDRRVGVGGCKANISFFVLMT</sequence>
<name>A0AAV6LF04_9ERIC</name>
<reference evidence="1" key="1">
    <citation type="submission" date="2020-08" db="EMBL/GenBank/DDBJ databases">
        <title>Plant Genome Project.</title>
        <authorList>
            <person name="Zhang R.-G."/>
        </authorList>
    </citation>
    <scope>NUCLEOTIDE SEQUENCE</scope>
    <source>
        <strain evidence="1">WSP0</strain>
        <tissue evidence="1">Leaf</tissue>
    </source>
</reference>
<dbReference type="Proteomes" id="UP000823749">
    <property type="component" value="Chromosome 2"/>
</dbReference>
<evidence type="ECO:0000313" key="2">
    <source>
        <dbReference type="Proteomes" id="UP000823749"/>
    </source>
</evidence>
<accession>A0AAV6LF04</accession>
<proteinExistence type="predicted"/>
<dbReference type="EMBL" id="JACTNZ010000002">
    <property type="protein sequence ID" value="KAG5562949.1"/>
    <property type="molecule type" value="Genomic_DNA"/>
</dbReference>
<gene>
    <name evidence="1" type="ORF">RHGRI_005626</name>
</gene>
<evidence type="ECO:0000313" key="1">
    <source>
        <dbReference type="EMBL" id="KAG5562949.1"/>
    </source>
</evidence>
<dbReference type="AlphaFoldDB" id="A0AAV6LF04"/>
<organism evidence="1 2">
    <name type="scientific">Rhododendron griersonianum</name>
    <dbReference type="NCBI Taxonomy" id="479676"/>
    <lineage>
        <taxon>Eukaryota</taxon>
        <taxon>Viridiplantae</taxon>
        <taxon>Streptophyta</taxon>
        <taxon>Embryophyta</taxon>
        <taxon>Tracheophyta</taxon>
        <taxon>Spermatophyta</taxon>
        <taxon>Magnoliopsida</taxon>
        <taxon>eudicotyledons</taxon>
        <taxon>Gunneridae</taxon>
        <taxon>Pentapetalae</taxon>
        <taxon>asterids</taxon>
        <taxon>Ericales</taxon>
        <taxon>Ericaceae</taxon>
        <taxon>Ericoideae</taxon>
        <taxon>Rhodoreae</taxon>
        <taxon>Rhododendron</taxon>
    </lineage>
</organism>
<comment type="caution">
    <text evidence="1">The sequence shown here is derived from an EMBL/GenBank/DDBJ whole genome shotgun (WGS) entry which is preliminary data.</text>
</comment>
<keyword evidence="2" id="KW-1185">Reference proteome</keyword>